<comment type="caution">
    <text evidence="7">The sequence shown here is derived from an EMBL/GenBank/DDBJ whole genome shotgun (WGS) entry which is preliminary data.</text>
</comment>
<dbReference type="GO" id="GO:0009636">
    <property type="term" value="P:response to toxic substance"/>
    <property type="evidence" value="ECO:0007669"/>
    <property type="project" value="TreeGrafter"/>
</dbReference>
<protein>
    <recommendedName>
        <fullName evidence="5">Aminopeptidase</fullName>
    </recommendedName>
</protein>
<keyword evidence="5 7" id="KW-0031">Aminopeptidase</keyword>
<comment type="similarity">
    <text evidence="5">Belongs to the peptidase C1 family.</text>
</comment>
<evidence type="ECO:0000256" key="2">
    <source>
        <dbReference type="ARBA" id="ARBA00022670"/>
    </source>
</evidence>
<dbReference type="PANTHER" id="PTHR10363:SF2">
    <property type="entry name" value="BLEOMYCIN HYDROLASE"/>
    <property type="match status" value="1"/>
</dbReference>
<feature type="active site" evidence="6">
    <location>
        <position position="383"/>
    </location>
</feature>
<gene>
    <name evidence="7" type="primary">pepC</name>
    <name evidence="7" type="ORF">LFYK43_20040</name>
</gene>
<reference evidence="7 8" key="1">
    <citation type="journal article" date="2019" name="Int. J. Syst. Evol. Microbiol.">
        <title>Lactobacillus salitolerans sp. nov., a novel lactic acid bacterium isolated from spent mushroom substrates.</title>
        <authorList>
            <person name="Tohno M."/>
            <person name="Tanizawa Y."/>
            <person name="Kojima Y."/>
            <person name="Sakamoto M."/>
            <person name="Nakamura Y."/>
            <person name="Ohkuma M."/>
            <person name="Kobayashi H."/>
        </authorList>
    </citation>
    <scope>NUCLEOTIDE SEQUENCE [LARGE SCALE GENOMIC DNA]</scope>
    <source>
        <strain evidence="7 8">YK43</strain>
    </source>
</reference>
<feature type="active site" evidence="6">
    <location>
        <position position="362"/>
    </location>
</feature>
<organism evidence="7 8">
    <name type="scientific">Ligilactobacillus salitolerans</name>
    <dbReference type="NCBI Taxonomy" id="1808352"/>
    <lineage>
        <taxon>Bacteria</taxon>
        <taxon>Bacillati</taxon>
        <taxon>Bacillota</taxon>
        <taxon>Bacilli</taxon>
        <taxon>Lactobacillales</taxon>
        <taxon>Lactobacillaceae</taxon>
        <taxon>Ligilactobacillus</taxon>
    </lineage>
</organism>
<dbReference type="OrthoDB" id="1111399at2"/>
<accession>A0A401IVK8</accession>
<evidence type="ECO:0000313" key="7">
    <source>
        <dbReference type="EMBL" id="GBG95545.1"/>
    </source>
</evidence>
<dbReference type="GO" id="GO:0070005">
    <property type="term" value="F:cysteine-type aminopeptidase activity"/>
    <property type="evidence" value="ECO:0007669"/>
    <property type="project" value="InterPro"/>
</dbReference>
<dbReference type="Pfam" id="PF03051">
    <property type="entry name" value="Peptidase_C1_2"/>
    <property type="match status" value="1"/>
</dbReference>
<keyword evidence="3 5" id="KW-0378">Hydrolase</keyword>
<dbReference type="EMBL" id="BFFP01000039">
    <property type="protein sequence ID" value="GBG95545.1"/>
    <property type="molecule type" value="Genomic_DNA"/>
</dbReference>
<evidence type="ECO:0000256" key="1">
    <source>
        <dbReference type="ARBA" id="ARBA00004496"/>
    </source>
</evidence>
<dbReference type="PANTHER" id="PTHR10363">
    <property type="entry name" value="BLEOMYCIN HYDROLASE"/>
    <property type="match status" value="1"/>
</dbReference>
<sequence length="438" mass="49533">MEKGIAAKDLEKFQQDLRSIPANQALARAVQQNGVLATSADHAFLANLNRTFSVEVETDGVTNQKQSGRCWLFATLNTLRHDFAKKYKLKDFQFSQNYNSFYDRLEKANKMLEWAIELRDRPVDDREYLAMLKWGDDDGGQWANGASLVNKYGVVPASVMPETYNSDKTKEISDVLNYKLKNDVVDLRAKYQAGASEDELRSVKKAKISEVYRILVYAFGQPPVKFDFEYRDDDKKYHLDPDLTPQEFFQKYVAADFSEYAVLADAPDHEAGKNLALPSQDYIFGGVPVEMANVGLAAVKQAAIAALKDGQTVWFGCDVGHYSDRQKGILATEYFQKAELFNLDLTLDKAQRLATREGECSHAMTLTGVDLVDGRPTKWKVENSWGEKVGEKGYFIMSDQWFDEYVYEVVVARKYLSAEDLKVVDAPAQALEPWDSLA</sequence>
<dbReference type="RefSeq" id="WP_124977936.1">
    <property type="nucleotide sequence ID" value="NZ_BFFP01000039.1"/>
</dbReference>
<comment type="subcellular location">
    <subcellularLocation>
        <location evidence="1">Cytoplasm</location>
    </subcellularLocation>
</comment>
<evidence type="ECO:0000256" key="5">
    <source>
        <dbReference type="PIRNR" id="PIRNR005700"/>
    </source>
</evidence>
<dbReference type="GO" id="GO:0043418">
    <property type="term" value="P:homocysteine catabolic process"/>
    <property type="evidence" value="ECO:0007669"/>
    <property type="project" value="TreeGrafter"/>
</dbReference>
<evidence type="ECO:0000256" key="4">
    <source>
        <dbReference type="ARBA" id="ARBA00022807"/>
    </source>
</evidence>
<dbReference type="AlphaFoldDB" id="A0A401IVK8"/>
<dbReference type="Gene3D" id="3.90.70.10">
    <property type="entry name" value="Cysteine proteinases"/>
    <property type="match status" value="1"/>
</dbReference>
<evidence type="ECO:0000256" key="6">
    <source>
        <dbReference type="PIRSR" id="PIRSR005700-1"/>
    </source>
</evidence>
<evidence type="ECO:0000256" key="3">
    <source>
        <dbReference type="ARBA" id="ARBA00022801"/>
    </source>
</evidence>
<name>A0A401IVK8_9LACO</name>
<dbReference type="GO" id="GO:0006508">
    <property type="term" value="P:proteolysis"/>
    <property type="evidence" value="ECO:0007669"/>
    <property type="project" value="UniProtKB-KW"/>
</dbReference>
<dbReference type="Proteomes" id="UP000286848">
    <property type="component" value="Unassembled WGS sequence"/>
</dbReference>
<dbReference type="PIRSF" id="PIRSF005700">
    <property type="entry name" value="PepC"/>
    <property type="match status" value="1"/>
</dbReference>
<keyword evidence="2 5" id="KW-0645">Protease</keyword>
<dbReference type="InterPro" id="IPR038765">
    <property type="entry name" value="Papain-like_cys_pep_sf"/>
</dbReference>
<keyword evidence="8" id="KW-1185">Reference proteome</keyword>
<proteinExistence type="inferred from homology"/>
<evidence type="ECO:0000313" key="8">
    <source>
        <dbReference type="Proteomes" id="UP000286848"/>
    </source>
</evidence>
<dbReference type="SUPFAM" id="SSF54001">
    <property type="entry name" value="Cysteine proteinases"/>
    <property type="match status" value="1"/>
</dbReference>
<dbReference type="CDD" id="cd00585">
    <property type="entry name" value="Peptidase_C1B"/>
    <property type="match status" value="1"/>
</dbReference>
<feature type="active site" evidence="6">
    <location>
        <position position="70"/>
    </location>
</feature>
<keyword evidence="4 5" id="KW-0788">Thiol protease</keyword>
<dbReference type="GO" id="GO:0005737">
    <property type="term" value="C:cytoplasm"/>
    <property type="evidence" value="ECO:0007669"/>
    <property type="project" value="UniProtKB-SubCell"/>
</dbReference>
<dbReference type="PROSITE" id="PS00139">
    <property type="entry name" value="THIOL_PROTEASE_CYS"/>
    <property type="match status" value="1"/>
</dbReference>
<dbReference type="InterPro" id="IPR004134">
    <property type="entry name" value="Peptidase_C1B"/>
</dbReference>
<dbReference type="InterPro" id="IPR000169">
    <property type="entry name" value="Pept_cys_AS"/>
</dbReference>